<sequence length="72" mass="8505">MSNREWTQPSIPNNQSTDSMEVKYYALQQVITDFISETKHQLSECEGRRLTYPEFINSLDERLYTLESDVDI</sequence>
<dbReference type="AlphaFoldDB" id="A0A3S1CFC5"/>
<keyword evidence="2" id="KW-1185">Reference proteome</keyword>
<evidence type="ECO:0000313" key="1">
    <source>
        <dbReference type="EMBL" id="RUT00398.1"/>
    </source>
</evidence>
<accession>A0A3S1CFC5</accession>
<comment type="caution">
    <text evidence="1">The sequence shown here is derived from an EMBL/GenBank/DDBJ whole genome shotgun (WGS) entry which is preliminary data.</text>
</comment>
<reference evidence="1" key="2">
    <citation type="journal article" date="2019" name="Genome Biol. Evol.">
        <title>Day and night: Metabolic profiles and evolutionary relationships of six axenic non-marine cyanobacteria.</title>
        <authorList>
            <person name="Will S.E."/>
            <person name="Henke P."/>
            <person name="Boedeker C."/>
            <person name="Huang S."/>
            <person name="Brinkmann H."/>
            <person name="Rohde M."/>
            <person name="Jarek M."/>
            <person name="Friedl T."/>
            <person name="Seufert S."/>
            <person name="Schumacher M."/>
            <person name="Overmann J."/>
            <person name="Neumann-Schaal M."/>
            <person name="Petersen J."/>
        </authorList>
    </citation>
    <scope>NUCLEOTIDE SEQUENCE [LARGE SCALE GENOMIC DNA]</scope>
    <source>
        <strain evidence="1">PCC 7102</strain>
    </source>
</reference>
<reference evidence="1" key="1">
    <citation type="submission" date="2018-12" db="EMBL/GenBank/DDBJ databases">
        <authorList>
            <person name="Will S."/>
            <person name="Neumann-Schaal M."/>
            <person name="Henke P."/>
        </authorList>
    </citation>
    <scope>NUCLEOTIDE SEQUENCE</scope>
    <source>
        <strain evidence="1">PCC 7102</strain>
    </source>
</reference>
<name>A0A3S1CFC5_9CYAN</name>
<evidence type="ECO:0000313" key="2">
    <source>
        <dbReference type="Proteomes" id="UP000271624"/>
    </source>
</evidence>
<dbReference type="EMBL" id="RSCL01000024">
    <property type="protein sequence ID" value="RUT00398.1"/>
    <property type="molecule type" value="Genomic_DNA"/>
</dbReference>
<organism evidence="1 2">
    <name type="scientific">Dulcicalothrix desertica PCC 7102</name>
    <dbReference type="NCBI Taxonomy" id="232991"/>
    <lineage>
        <taxon>Bacteria</taxon>
        <taxon>Bacillati</taxon>
        <taxon>Cyanobacteriota</taxon>
        <taxon>Cyanophyceae</taxon>
        <taxon>Nostocales</taxon>
        <taxon>Calotrichaceae</taxon>
        <taxon>Dulcicalothrix</taxon>
    </lineage>
</organism>
<gene>
    <name evidence="1" type="ORF">DSM106972_075260</name>
</gene>
<dbReference type="Proteomes" id="UP000271624">
    <property type="component" value="Unassembled WGS sequence"/>
</dbReference>
<dbReference type="RefSeq" id="WP_127085612.1">
    <property type="nucleotide sequence ID" value="NZ_RSCL01000024.1"/>
</dbReference>
<protein>
    <submittedName>
        <fullName evidence="1">Uncharacterized protein</fullName>
    </submittedName>
</protein>
<proteinExistence type="predicted"/>